<dbReference type="Pfam" id="PF02021">
    <property type="entry name" value="UPF0102"/>
    <property type="match status" value="1"/>
</dbReference>
<evidence type="ECO:0000313" key="4">
    <source>
        <dbReference type="Proteomes" id="UP000245469"/>
    </source>
</evidence>
<gene>
    <name evidence="3" type="ORF">BXY45_101382</name>
</gene>
<dbReference type="NCBIfam" id="NF009154">
    <property type="entry name" value="PRK12497.3-3"/>
    <property type="match status" value="1"/>
</dbReference>
<sequence>MIGAVVVRRCGQRGCPEVVVVAGAEQGAGTEVGARVEELSRLEVGRCGERIAEAHLVAAGARVLDRNWRCRLGELDLVVLDGDVVVGVEVRTRRTTSAGTPLESVTPRKVARLRRLLGAWCAEHPAAGRGGCGGRLRLDVVGVLLAEGTTPEVQHVRGIDR</sequence>
<name>A0A316AHJ0_9ACTN</name>
<dbReference type="GO" id="GO:0003676">
    <property type="term" value="F:nucleic acid binding"/>
    <property type="evidence" value="ECO:0007669"/>
    <property type="project" value="InterPro"/>
</dbReference>
<accession>A0A316AHJ0</accession>
<dbReference type="InterPro" id="IPR011856">
    <property type="entry name" value="tRNA_endonuc-like_dom_sf"/>
</dbReference>
<dbReference type="AlphaFoldDB" id="A0A316AHJ0"/>
<evidence type="ECO:0000313" key="3">
    <source>
        <dbReference type="EMBL" id="PWJ56404.1"/>
    </source>
</evidence>
<dbReference type="RefSeq" id="WP_245961600.1">
    <property type="nucleotide sequence ID" value="NZ_QGDQ01000001.1"/>
</dbReference>
<evidence type="ECO:0000256" key="2">
    <source>
        <dbReference type="HAMAP-Rule" id="MF_00048"/>
    </source>
</evidence>
<dbReference type="PANTHER" id="PTHR34039">
    <property type="entry name" value="UPF0102 PROTEIN YRAN"/>
    <property type="match status" value="1"/>
</dbReference>
<dbReference type="Proteomes" id="UP000245469">
    <property type="component" value="Unassembled WGS sequence"/>
</dbReference>
<dbReference type="InterPro" id="IPR003509">
    <property type="entry name" value="UPF0102_YraN-like"/>
</dbReference>
<dbReference type="SUPFAM" id="SSF52980">
    <property type="entry name" value="Restriction endonuclease-like"/>
    <property type="match status" value="1"/>
</dbReference>
<dbReference type="HAMAP" id="MF_00048">
    <property type="entry name" value="UPF0102"/>
    <property type="match status" value="1"/>
</dbReference>
<proteinExistence type="inferred from homology"/>
<keyword evidence="3" id="KW-0540">Nuclease</keyword>
<protein>
    <recommendedName>
        <fullName evidence="2">UPF0102 protein BXY45_101382</fullName>
    </recommendedName>
</protein>
<keyword evidence="4" id="KW-1185">Reference proteome</keyword>
<dbReference type="InterPro" id="IPR011335">
    <property type="entry name" value="Restrct_endonuc-II-like"/>
</dbReference>
<evidence type="ECO:0000256" key="1">
    <source>
        <dbReference type="ARBA" id="ARBA00006738"/>
    </source>
</evidence>
<keyword evidence="3" id="KW-0378">Hydrolase</keyword>
<keyword evidence="3" id="KW-0255">Endonuclease</keyword>
<dbReference type="Gene3D" id="3.40.1350.10">
    <property type="match status" value="1"/>
</dbReference>
<comment type="caution">
    <text evidence="3">The sequence shown here is derived from an EMBL/GenBank/DDBJ whole genome shotgun (WGS) entry which is preliminary data.</text>
</comment>
<dbReference type="GO" id="GO:0004519">
    <property type="term" value="F:endonuclease activity"/>
    <property type="evidence" value="ECO:0007669"/>
    <property type="project" value="UniProtKB-KW"/>
</dbReference>
<reference evidence="3 4" key="1">
    <citation type="submission" date="2018-03" db="EMBL/GenBank/DDBJ databases">
        <title>Genomic Encyclopedia of Archaeal and Bacterial Type Strains, Phase II (KMG-II): from individual species to whole genera.</title>
        <authorList>
            <person name="Goeker M."/>
        </authorList>
    </citation>
    <scope>NUCLEOTIDE SEQUENCE [LARGE SCALE GENOMIC DNA]</scope>
    <source>
        <strain evidence="3 4">DSM 44889</strain>
    </source>
</reference>
<dbReference type="EMBL" id="QGDQ01000001">
    <property type="protein sequence ID" value="PWJ56404.1"/>
    <property type="molecule type" value="Genomic_DNA"/>
</dbReference>
<dbReference type="PANTHER" id="PTHR34039:SF1">
    <property type="entry name" value="UPF0102 PROTEIN YRAN"/>
    <property type="match status" value="1"/>
</dbReference>
<organism evidence="3 4">
    <name type="scientific">Quadrisphaera granulorum</name>
    <dbReference type="NCBI Taxonomy" id="317664"/>
    <lineage>
        <taxon>Bacteria</taxon>
        <taxon>Bacillati</taxon>
        <taxon>Actinomycetota</taxon>
        <taxon>Actinomycetes</taxon>
        <taxon>Kineosporiales</taxon>
        <taxon>Kineosporiaceae</taxon>
        <taxon>Quadrisphaera</taxon>
    </lineage>
</organism>
<comment type="similarity">
    <text evidence="1 2">Belongs to the UPF0102 family.</text>
</comment>